<keyword evidence="1" id="KW-1133">Transmembrane helix</keyword>
<proteinExistence type="predicted"/>
<keyword evidence="3" id="KW-1185">Reference proteome</keyword>
<feature type="transmembrane region" description="Helical" evidence="1">
    <location>
        <begin position="81"/>
        <end position="100"/>
    </location>
</feature>
<keyword evidence="1" id="KW-0472">Membrane</keyword>
<feature type="transmembrane region" description="Helical" evidence="1">
    <location>
        <begin position="112"/>
        <end position="133"/>
    </location>
</feature>
<dbReference type="Proteomes" id="UP001589867">
    <property type="component" value="Unassembled WGS sequence"/>
</dbReference>
<name>A0ABV6M3T6_9ACTN</name>
<dbReference type="EMBL" id="JBHLUH010000031">
    <property type="protein sequence ID" value="MFC0529355.1"/>
    <property type="molecule type" value="Genomic_DNA"/>
</dbReference>
<keyword evidence="1" id="KW-0812">Transmembrane</keyword>
<gene>
    <name evidence="2" type="ORF">ACFFIA_17010</name>
</gene>
<dbReference type="RefSeq" id="WP_377252021.1">
    <property type="nucleotide sequence ID" value="NZ_JBHLUH010000031.1"/>
</dbReference>
<comment type="caution">
    <text evidence="2">The sequence shown here is derived from an EMBL/GenBank/DDBJ whole genome shotgun (WGS) entry which is preliminary data.</text>
</comment>
<evidence type="ECO:0000313" key="2">
    <source>
        <dbReference type="EMBL" id="MFC0529355.1"/>
    </source>
</evidence>
<organism evidence="2 3">
    <name type="scientific">Phytohabitans kaempferiae</name>
    <dbReference type="NCBI Taxonomy" id="1620943"/>
    <lineage>
        <taxon>Bacteria</taxon>
        <taxon>Bacillati</taxon>
        <taxon>Actinomycetota</taxon>
        <taxon>Actinomycetes</taxon>
        <taxon>Micromonosporales</taxon>
        <taxon>Micromonosporaceae</taxon>
    </lineage>
</organism>
<evidence type="ECO:0000256" key="1">
    <source>
        <dbReference type="SAM" id="Phobius"/>
    </source>
</evidence>
<evidence type="ECO:0008006" key="4">
    <source>
        <dbReference type="Google" id="ProtNLM"/>
    </source>
</evidence>
<evidence type="ECO:0000313" key="3">
    <source>
        <dbReference type="Proteomes" id="UP001589867"/>
    </source>
</evidence>
<protein>
    <recommendedName>
        <fullName evidence="4">DUF1440 domain-containing protein</fullName>
    </recommendedName>
</protein>
<reference evidence="2 3" key="1">
    <citation type="submission" date="2024-09" db="EMBL/GenBank/DDBJ databases">
        <authorList>
            <person name="Sun Q."/>
            <person name="Mori K."/>
        </authorList>
    </citation>
    <scope>NUCLEOTIDE SEQUENCE [LARGE SCALE GENOMIC DNA]</scope>
    <source>
        <strain evidence="2 3">TBRC 3947</strain>
    </source>
</reference>
<accession>A0ABV6M3T6</accession>
<sequence length="170" mass="17127">MTRHQVSAGHGQMPAAWSLVSGAAAGAAGTAALDAATYLDMTIRGRPASSTPEQTVEAIEERLPVSIPGGGNTHGNRVSGLGGLSGIATGVGVGAVFGLLRRAGVRVPLPVGAALVGLSAMATTALSMAALDVSDPRRWSARDWVSDLLPHLAYGAVTYGTLRALDADES</sequence>